<keyword evidence="4" id="KW-0030">Aminoacyl-tRNA synthetase</keyword>
<dbReference type="PANTHER" id="PTHR43311">
    <property type="entry name" value="GLUTAMATE--TRNA LIGASE"/>
    <property type="match status" value="1"/>
</dbReference>
<evidence type="ECO:0000313" key="6">
    <source>
        <dbReference type="EMBL" id="GAI50880.1"/>
    </source>
</evidence>
<dbReference type="Gene3D" id="3.40.50.620">
    <property type="entry name" value="HUPs"/>
    <property type="match status" value="2"/>
</dbReference>
<dbReference type="InterPro" id="IPR014729">
    <property type="entry name" value="Rossmann-like_a/b/a_fold"/>
</dbReference>
<feature type="non-terminal residue" evidence="6">
    <location>
        <position position="138"/>
    </location>
</feature>
<gene>
    <name evidence="6" type="ORF">S06H3_56212</name>
</gene>
<dbReference type="GO" id="GO:0006424">
    <property type="term" value="P:glutamyl-tRNA aminoacylation"/>
    <property type="evidence" value="ECO:0007669"/>
    <property type="project" value="TreeGrafter"/>
</dbReference>
<dbReference type="Pfam" id="PF00749">
    <property type="entry name" value="tRNA-synt_1c"/>
    <property type="match status" value="2"/>
</dbReference>
<dbReference type="InterPro" id="IPR020058">
    <property type="entry name" value="Glu/Gln-tRNA-synth_Ib_cat-dom"/>
</dbReference>
<name>X1QIN7_9ZZZZ</name>
<evidence type="ECO:0000256" key="1">
    <source>
        <dbReference type="ARBA" id="ARBA00022598"/>
    </source>
</evidence>
<keyword evidence="1" id="KW-0436">Ligase</keyword>
<dbReference type="GO" id="GO:0004818">
    <property type="term" value="F:glutamate-tRNA ligase activity"/>
    <property type="evidence" value="ECO:0007669"/>
    <property type="project" value="TreeGrafter"/>
</dbReference>
<keyword evidence="2" id="KW-0547">Nucleotide-binding</keyword>
<dbReference type="AlphaFoldDB" id="X1QIN7"/>
<dbReference type="Gene3D" id="3.90.800.10">
    <property type="entry name" value="Glutamyl-tRNA Synthetase, Domain 3"/>
    <property type="match status" value="1"/>
</dbReference>
<feature type="domain" description="Glutamyl/glutaminyl-tRNA synthetase class Ib catalytic" evidence="5">
    <location>
        <begin position="23"/>
        <end position="79"/>
    </location>
</feature>
<sequence length="138" mass="16081">MRPAKAGKEVHYRLGEKPTTAILEDTDQERSTEESIEQILEAMRWLGLDWDEYYRQTARSNVHQQVAQELVDRGCAYMHEGAWWFRVPKEGETIVHDELLGDVSFQNAQLKDFVIRRSDGSFVYNFVVVVDDADMRIT</sequence>
<dbReference type="PANTHER" id="PTHR43311:SF2">
    <property type="entry name" value="GLUTAMATE--TRNA LIGASE, MITOCHONDRIAL-RELATED"/>
    <property type="match status" value="1"/>
</dbReference>
<dbReference type="SUPFAM" id="SSF52374">
    <property type="entry name" value="Nucleotidylyl transferase"/>
    <property type="match status" value="1"/>
</dbReference>
<dbReference type="EMBL" id="BARV01036140">
    <property type="protein sequence ID" value="GAI50880.1"/>
    <property type="molecule type" value="Genomic_DNA"/>
</dbReference>
<feature type="domain" description="Glutamyl/glutaminyl-tRNA synthetase class Ib catalytic" evidence="5">
    <location>
        <begin position="85"/>
        <end position="138"/>
    </location>
</feature>
<evidence type="ECO:0000256" key="4">
    <source>
        <dbReference type="ARBA" id="ARBA00023146"/>
    </source>
</evidence>
<proteinExistence type="predicted"/>
<organism evidence="6">
    <name type="scientific">marine sediment metagenome</name>
    <dbReference type="NCBI Taxonomy" id="412755"/>
    <lineage>
        <taxon>unclassified sequences</taxon>
        <taxon>metagenomes</taxon>
        <taxon>ecological metagenomes</taxon>
    </lineage>
</organism>
<dbReference type="InterPro" id="IPR049940">
    <property type="entry name" value="GluQ/Sye"/>
</dbReference>
<dbReference type="GO" id="GO:0005829">
    <property type="term" value="C:cytosol"/>
    <property type="evidence" value="ECO:0007669"/>
    <property type="project" value="TreeGrafter"/>
</dbReference>
<dbReference type="GO" id="GO:0005524">
    <property type="term" value="F:ATP binding"/>
    <property type="evidence" value="ECO:0007669"/>
    <property type="project" value="UniProtKB-KW"/>
</dbReference>
<protein>
    <recommendedName>
        <fullName evidence="5">Glutamyl/glutaminyl-tRNA synthetase class Ib catalytic domain-containing protein</fullName>
    </recommendedName>
</protein>
<reference evidence="6" key="1">
    <citation type="journal article" date="2014" name="Front. Microbiol.">
        <title>High frequency of phylogenetically diverse reductive dehalogenase-homologous genes in deep subseafloor sedimentary metagenomes.</title>
        <authorList>
            <person name="Kawai M."/>
            <person name="Futagami T."/>
            <person name="Toyoda A."/>
            <person name="Takaki Y."/>
            <person name="Nishi S."/>
            <person name="Hori S."/>
            <person name="Arai W."/>
            <person name="Tsubouchi T."/>
            <person name="Morono Y."/>
            <person name="Uchiyama I."/>
            <person name="Ito T."/>
            <person name="Fujiyama A."/>
            <person name="Inagaki F."/>
            <person name="Takami H."/>
        </authorList>
    </citation>
    <scope>NUCLEOTIDE SEQUENCE</scope>
    <source>
        <strain evidence="6">Expedition CK06-06</strain>
    </source>
</reference>
<keyword evidence="3" id="KW-0067">ATP-binding</keyword>
<evidence type="ECO:0000256" key="3">
    <source>
        <dbReference type="ARBA" id="ARBA00022840"/>
    </source>
</evidence>
<evidence type="ECO:0000259" key="5">
    <source>
        <dbReference type="Pfam" id="PF00749"/>
    </source>
</evidence>
<comment type="caution">
    <text evidence="6">The sequence shown here is derived from an EMBL/GenBank/DDBJ whole genome shotgun (WGS) entry which is preliminary data.</text>
</comment>
<evidence type="ECO:0000256" key="2">
    <source>
        <dbReference type="ARBA" id="ARBA00022741"/>
    </source>
</evidence>
<accession>X1QIN7</accession>